<organism evidence="2 3">
    <name type="scientific">Clunio marinus</name>
    <dbReference type="NCBI Taxonomy" id="568069"/>
    <lineage>
        <taxon>Eukaryota</taxon>
        <taxon>Metazoa</taxon>
        <taxon>Ecdysozoa</taxon>
        <taxon>Arthropoda</taxon>
        <taxon>Hexapoda</taxon>
        <taxon>Insecta</taxon>
        <taxon>Pterygota</taxon>
        <taxon>Neoptera</taxon>
        <taxon>Endopterygota</taxon>
        <taxon>Diptera</taxon>
        <taxon>Nematocera</taxon>
        <taxon>Chironomoidea</taxon>
        <taxon>Chironomidae</taxon>
        <taxon>Clunio</taxon>
    </lineage>
</organism>
<gene>
    <name evidence="2" type="ORF">CLUMA_CG000733</name>
</gene>
<dbReference type="Proteomes" id="UP000183832">
    <property type="component" value="Unassembled WGS sequence"/>
</dbReference>
<dbReference type="EMBL" id="CVRI01000002">
    <property type="protein sequence ID" value="CRK86912.1"/>
    <property type="molecule type" value="Genomic_DNA"/>
</dbReference>
<sequence length="64" mass="7578">MKNGNGLPSEHRIKRKNKLEPVRISNPANSQHEEYFITKYSRTSSVEAKLTRKSIHQQNSRWRN</sequence>
<accession>A0A1J1HFY8</accession>
<protein>
    <submittedName>
        <fullName evidence="2">CLUMA_CG000733, isoform A</fullName>
    </submittedName>
</protein>
<reference evidence="2 3" key="1">
    <citation type="submission" date="2015-04" db="EMBL/GenBank/DDBJ databases">
        <authorList>
            <person name="Syromyatnikov M.Y."/>
            <person name="Popov V.N."/>
        </authorList>
    </citation>
    <scope>NUCLEOTIDE SEQUENCE [LARGE SCALE GENOMIC DNA]</scope>
</reference>
<evidence type="ECO:0000256" key="1">
    <source>
        <dbReference type="SAM" id="MobiDB-lite"/>
    </source>
</evidence>
<proteinExistence type="predicted"/>
<evidence type="ECO:0000313" key="2">
    <source>
        <dbReference type="EMBL" id="CRK86912.1"/>
    </source>
</evidence>
<name>A0A1J1HFY8_9DIPT</name>
<dbReference type="AlphaFoldDB" id="A0A1J1HFY8"/>
<keyword evidence="3" id="KW-1185">Reference proteome</keyword>
<feature type="region of interest" description="Disordered" evidence="1">
    <location>
        <begin position="1"/>
        <end position="27"/>
    </location>
</feature>
<evidence type="ECO:0000313" key="3">
    <source>
        <dbReference type="Proteomes" id="UP000183832"/>
    </source>
</evidence>